<dbReference type="OrthoDB" id="439771at2759"/>
<dbReference type="AlphaFoldDB" id="A0A1Q9ECS4"/>
<gene>
    <name evidence="2" type="ORF">AK812_SmicGene11626</name>
</gene>
<dbReference type="Proteomes" id="UP000186817">
    <property type="component" value="Unassembled WGS sequence"/>
</dbReference>
<name>A0A1Q9ECS4_SYMMI</name>
<organism evidence="2 3">
    <name type="scientific">Symbiodinium microadriaticum</name>
    <name type="common">Dinoflagellate</name>
    <name type="synonym">Zooxanthella microadriatica</name>
    <dbReference type="NCBI Taxonomy" id="2951"/>
    <lineage>
        <taxon>Eukaryota</taxon>
        <taxon>Sar</taxon>
        <taxon>Alveolata</taxon>
        <taxon>Dinophyceae</taxon>
        <taxon>Suessiales</taxon>
        <taxon>Symbiodiniaceae</taxon>
        <taxon>Symbiodinium</taxon>
    </lineage>
</organism>
<evidence type="ECO:0000256" key="1">
    <source>
        <dbReference type="SAM" id="MobiDB-lite"/>
    </source>
</evidence>
<comment type="caution">
    <text evidence="2">The sequence shown here is derived from an EMBL/GenBank/DDBJ whole genome shotgun (WGS) entry which is preliminary data.</text>
</comment>
<evidence type="ECO:0000313" key="3">
    <source>
        <dbReference type="Proteomes" id="UP000186817"/>
    </source>
</evidence>
<keyword evidence="3" id="KW-1185">Reference proteome</keyword>
<feature type="region of interest" description="Disordered" evidence="1">
    <location>
        <begin position="301"/>
        <end position="320"/>
    </location>
</feature>
<proteinExistence type="predicted"/>
<evidence type="ECO:0008006" key="4">
    <source>
        <dbReference type="Google" id="ProtNLM"/>
    </source>
</evidence>
<dbReference type="Gene3D" id="1.25.40.10">
    <property type="entry name" value="Tetratricopeptide repeat domain"/>
    <property type="match status" value="1"/>
</dbReference>
<protein>
    <recommendedName>
        <fullName evidence="4">Pentatricopeptide repeat-containing protein, chloroplastic</fullName>
    </recommendedName>
</protein>
<evidence type="ECO:0000313" key="2">
    <source>
        <dbReference type="EMBL" id="OLQ05219.1"/>
    </source>
</evidence>
<feature type="compositionally biased region" description="Acidic residues" evidence="1">
    <location>
        <begin position="246"/>
        <end position="278"/>
    </location>
</feature>
<reference evidence="2 3" key="1">
    <citation type="submission" date="2016-02" db="EMBL/GenBank/DDBJ databases">
        <title>Genome analysis of coral dinoflagellate symbionts highlights evolutionary adaptations to a symbiotic lifestyle.</title>
        <authorList>
            <person name="Aranda M."/>
            <person name="Li Y."/>
            <person name="Liew Y.J."/>
            <person name="Baumgarten S."/>
            <person name="Simakov O."/>
            <person name="Wilson M."/>
            <person name="Piel J."/>
            <person name="Ashoor H."/>
            <person name="Bougouffa S."/>
            <person name="Bajic V.B."/>
            <person name="Ryu T."/>
            <person name="Ravasi T."/>
            <person name="Bayer T."/>
            <person name="Micklem G."/>
            <person name="Kim H."/>
            <person name="Bhak J."/>
            <person name="Lajeunesse T.C."/>
            <person name="Voolstra C.R."/>
        </authorList>
    </citation>
    <scope>NUCLEOTIDE SEQUENCE [LARGE SCALE GENOMIC DNA]</scope>
    <source>
        <strain evidence="2 3">CCMP2467</strain>
    </source>
</reference>
<dbReference type="EMBL" id="LSRX01000191">
    <property type="protein sequence ID" value="OLQ05219.1"/>
    <property type="molecule type" value="Genomic_DNA"/>
</dbReference>
<dbReference type="InterPro" id="IPR011990">
    <property type="entry name" value="TPR-like_helical_dom_sf"/>
</dbReference>
<feature type="region of interest" description="Disordered" evidence="1">
    <location>
        <begin position="246"/>
        <end position="288"/>
    </location>
</feature>
<sequence>MAVPTKVSAVGRNAVVTACTRGDAWDSALEAFDAAFRQRMPATTVSYNAAISACDIGQDGERALAILHLARRELVQLDLVSFNSAMSACSKSNPLTAVAMAVVQREFSQPMKYFLTEAAERVANGVRPFLEANLEAIKADPAHGLVLDAPAGAESKKVGCEAGDAALIRNYVFLKTFVAASIAPDMGIPNLGDFKDWSYQEGAKLRQLLANLQRVTRRTVHAKSRKTQILKKLFAIKMGWLSEEDSIAEDASEAENDEEEPEDMALEDGSAEERDEGENSGSDDIRPRNLEADLETSMHRLLSSQSLSRDGQPLDVPRPMEELLEDLEEFAGPEDVPHPSEILGEEELAELELEESVGRDVTRR</sequence>
<accession>A0A1Q9ECS4</accession>